<feature type="compositionally biased region" description="Basic and acidic residues" evidence="1">
    <location>
        <begin position="1"/>
        <end position="11"/>
    </location>
</feature>
<organism evidence="2">
    <name type="scientific">Palpitomonas bilix</name>
    <dbReference type="NCBI Taxonomy" id="652834"/>
    <lineage>
        <taxon>Eukaryota</taxon>
        <taxon>Eukaryota incertae sedis</taxon>
    </lineage>
</organism>
<feature type="compositionally biased region" description="Basic residues" evidence="1">
    <location>
        <begin position="23"/>
        <end position="32"/>
    </location>
</feature>
<evidence type="ECO:0000256" key="1">
    <source>
        <dbReference type="SAM" id="MobiDB-lite"/>
    </source>
</evidence>
<dbReference type="EMBL" id="HBIB01027725">
    <property type="protein sequence ID" value="CAE0255749.1"/>
    <property type="molecule type" value="Transcribed_RNA"/>
</dbReference>
<feature type="region of interest" description="Disordered" evidence="1">
    <location>
        <begin position="1"/>
        <end position="41"/>
    </location>
</feature>
<evidence type="ECO:0000313" key="2">
    <source>
        <dbReference type="EMBL" id="CAE0255749.1"/>
    </source>
</evidence>
<dbReference type="AlphaFoldDB" id="A0A7S3DFB8"/>
<accession>A0A7S3DFB8</accession>
<gene>
    <name evidence="2" type="ORF">PBIL07802_LOCUS18003</name>
</gene>
<reference evidence="2" key="1">
    <citation type="submission" date="2021-01" db="EMBL/GenBank/DDBJ databases">
        <authorList>
            <person name="Corre E."/>
            <person name="Pelletier E."/>
            <person name="Niang G."/>
            <person name="Scheremetjew M."/>
            <person name="Finn R."/>
            <person name="Kale V."/>
            <person name="Holt S."/>
            <person name="Cochrane G."/>
            <person name="Meng A."/>
            <person name="Brown T."/>
            <person name="Cohen L."/>
        </authorList>
    </citation>
    <scope>NUCLEOTIDE SEQUENCE</scope>
    <source>
        <strain evidence="2">NIES-2562</strain>
    </source>
</reference>
<protein>
    <submittedName>
        <fullName evidence="2">Uncharacterized protein</fullName>
    </submittedName>
</protein>
<proteinExistence type="predicted"/>
<name>A0A7S3DFB8_9EUKA</name>
<sequence>MSGKKETDGKAGRGLAYLDATRKYRNAGHRKHGTEGKEGSHKLSHELAAEIISMSAGRGGRGTGPGTDCYSISTAINTDGNIRRKNQDTNRKLDRRRDGRIASAIASHSSLTEKTTTGRAVQAYKGSLCAQRELDGNALDSVVQKLGDLTFNDGKRGRPVKISTLASRM</sequence>